<sequence length="438" mass="48575">MKKRLVTSVLSIALTFGLAGCGTNTAPAAPTNNNSSAAPTAANTAKENAVTLKLAMWDSDSEFLDSWTKKVKEFSTVMPNVKMEVETFKSDGDYLQAMKVRLAANELPDIIELKPNFINDFKAELLPLNDLSVTAKNTKAKQYAVDGKILALPVISFPELVYYHPSVFKELGLSVPTTWEQFVSVLTAIKKGGKYQPYAMGGKDSWPNYPFNEFMPILASGDANYYDKMAGMDKPFDKGTPFYKAYTDIQTLYDAKVMGADPLGLSNDQATGLFEAKKAAVIAAGLWYLPQYKSKVGNTDDLAAFALPTRHSETEPLKVMTFTDNFFGINNKSKNAEAAKKFQEWMFSSDAYSFYVNKKQANSVMEGVKADVPFLNDFYKANKVEEFSFLPGGENFNKYVNSIQLDWKKLGQEMMGGTPLDKIANDLNDKWTKARASK</sequence>
<reference evidence="8" key="1">
    <citation type="submission" date="2016-07" db="EMBL/GenBank/DDBJ databases">
        <authorList>
            <person name="Florea S."/>
            <person name="Webb J.S."/>
            <person name="Jaromczyk J."/>
            <person name="Schardl C.L."/>
        </authorList>
    </citation>
    <scope>NUCLEOTIDE SEQUENCE [LARGE SCALE GENOMIC DNA]</scope>
    <source>
        <strain evidence="8">CY1</strain>
    </source>
</reference>
<feature type="chain" id="PRO_5013274168" description="ABC transporter substrate-binding protein" evidence="6">
    <location>
        <begin position="29"/>
        <end position="438"/>
    </location>
</feature>
<dbReference type="InterPro" id="IPR050490">
    <property type="entry name" value="Bact_solute-bd_prot1"/>
</dbReference>
<dbReference type="AlphaFoldDB" id="A0A1V4HC61"/>
<keyword evidence="4" id="KW-0564">Palmitate</keyword>
<dbReference type="PANTHER" id="PTHR43649:SF33">
    <property type="entry name" value="POLYGALACTURONAN_RHAMNOGALACTURONAN-BINDING PROTEIN YTCQ"/>
    <property type="match status" value="1"/>
</dbReference>
<name>A0A1V4HC61_9BACL</name>
<evidence type="ECO:0000313" key="7">
    <source>
        <dbReference type="EMBL" id="OPH50412.1"/>
    </source>
</evidence>
<organism evidence="7 8">
    <name type="scientific">Paenibacillus ferrarius</name>
    <dbReference type="NCBI Taxonomy" id="1469647"/>
    <lineage>
        <taxon>Bacteria</taxon>
        <taxon>Bacillati</taxon>
        <taxon>Bacillota</taxon>
        <taxon>Bacilli</taxon>
        <taxon>Bacillales</taxon>
        <taxon>Paenibacillaceae</taxon>
        <taxon>Paenibacillus</taxon>
    </lineage>
</organism>
<dbReference type="RefSeq" id="WP_079417480.1">
    <property type="nucleotide sequence ID" value="NZ_MBTG01000034.1"/>
</dbReference>
<dbReference type="STRING" id="1469647.BC351_07050"/>
<protein>
    <recommendedName>
        <fullName evidence="9">ABC transporter substrate-binding protein</fullName>
    </recommendedName>
</protein>
<dbReference type="Gene3D" id="3.40.190.10">
    <property type="entry name" value="Periplasmic binding protein-like II"/>
    <property type="match status" value="2"/>
</dbReference>
<keyword evidence="8" id="KW-1185">Reference proteome</keyword>
<keyword evidence="1" id="KW-1003">Cell membrane</keyword>
<dbReference type="OrthoDB" id="9798191at2"/>
<gene>
    <name evidence="7" type="ORF">BC351_07050</name>
</gene>
<comment type="caution">
    <text evidence="7">The sequence shown here is derived from an EMBL/GenBank/DDBJ whole genome shotgun (WGS) entry which is preliminary data.</text>
</comment>
<dbReference type="PANTHER" id="PTHR43649">
    <property type="entry name" value="ARABINOSE-BINDING PROTEIN-RELATED"/>
    <property type="match status" value="1"/>
</dbReference>
<accession>A0A1V4HC61</accession>
<evidence type="ECO:0000256" key="5">
    <source>
        <dbReference type="ARBA" id="ARBA00023288"/>
    </source>
</evidence>
<dbReference type="InterPro" id="IPR006059">
    <property type="entry name" value="SBP"/>
</dbReference>
<feature type="signal peptide" evidence="6">
    <location>
        <begin position="1"/>
        <end position="28"/>
    </location>
</feature>
<evidence type="ECO:0000313" key="8">
    <source>
        <dbReference type="Proteomes" id="UP000190626"/>
    </source>
</evidence>
<evidence type="ECO:0000256" key="2">
    <source>
        <dbReference type="ARBA" id="ARBA00022729"/>
    </source>
</evidence>
<evidence type="ECO:0008006" key="9">
    <source>
        <dbReference type="Google" id="ProtNLM"/>
    </source>
</evidence>
<dbReference type="Proteomes" id="UP000190626">
    <property type="component" value="Unassembled WGS sequence"/>
</dbReference>
<keyword evidence="2 6" id="KW-0732">Signal</keyword>
<dbReference type="PROSITE" id="PS51257">
    <property type="entry name" value="PROKAR_LIPOPROTEIN"/>
    <property type="match status" value="1"/>
</dbReference>
<keyword evidence="3" id="KW-0472">Membrane</keyword>
<proteinExistence type="predicted"/>
<dbReference type="EMBL" id="MBTG01000034">
    <property type="protein sequence ID" value="OPH50412.1"/>
    <property type="molecule type" value="Genomic_DNA"/>
</dbReference>
<evidence type="ECO:0000256" key="6">
    <source>
        <dbReference type="SAM" id="SignalP"/>
    </source>
</evidence>
<evidence type="ECO:0000256" key="4">
    <source>
        <dbReference type="ARBA" id="ARBA00023139"/>
    </source>
</evidence>
<evidence type="ECO:0000256" key="1">
    <source>
        <dbReference type="ARBA" id="ARBA00022475"/>
    </source>
</evidence>
<evidence type="ECO:0000256" key="3">
    <source>
        <dbReference type="ARBA" id="ARBA00023136"/>
    </source>
</evidence>
<dbReference type="SUPFAM" id="SSF53850">
    <property type="entry name" value="Periplasmic binding protein-like II"/>
    <property type="match status" value="1"/>
</dbReference>
<keyword evidence="5" id="KW-0449">Lipoprotein</keyword>
<dbReference type="Pfam" id="PF01547">
    <property type="entry name" value="SBP_bac_1"/>
    <property type="match status" value="1"/>
</dbReference>